<dbReference type="GO" id="GO:0005737">
    <property type="term" value="C:cytoplasm"/>
    <property type="evidence" value="ECO:0007669"/>
    <property type="project" value="UniProtKB-SubCell"/>
</dbReference>
<keyword evidence="2 7" id="KW-0963">Cytoplasm</keyword>
<feature type="binding site" evidence="7">
    <location>
        <position position="353"/>
    </location>
    <ligand>
        <name>substrate</name>
    </ligand>
</feature>
<evidence type="ECO:0000256" key="8">
    <source>
        <dbReference type="PIRSR" id="PIRSR000443-1"/>
    </source>
</evidence>
<keyword evidence="5 7" id="KW-0486">Methionine biosynthesis</keyword>
<gene>
    <name evidence="10" type="primary">metX</name>
    <name evidence="7" type="synonym">metXA</name>
    <name evidence="10" type="ORF">NO1_0465</name>
</gene>
<comment type="caution">
    <text evidence="7">Lacks conserved residue(s) required for the propagation of feature annotation.</text>
</comment>
<dbReference type="Gene3D" id="3.40.50.1820">
    <property type="entry name" value="alpha/beta hydrolase"/>
    <property type="match status" value="1"/>
</dbReference>
<evidence type="ECO:0000256" key="2">
    <source>
        <dbReference type="ARBA" id="ARBA00022490"/>
    </source>
</evidence>
<dbReference type="InterPro" id="IPR029058">
    <property type="entry name" value="AB_hydrolase_fold"/>
</dbReference>
<dbReference type="GO" id="GO:0009092">
    <property type="term" value="P:homoserine metabolic process"/>
    <property type="evidence" value="ECO:0007669"/>
    <property type="project" value="TreeGrafter"/>
</dbReference>
<dbReference type="FunFam" id="1.10.1740.110:FF:000001">
    <property type="entry name" value="Homoserine O-acetyltransferase"/>
    <property type="match status" value="1"/>
</dbReference>
<keyword evidence="3 7" id="KW-0028">Amino-acid biosynthesis</keyword>
<evidence type="ECO:0000256" key="7">
    <source>
        <dbReference type="HAMAP-Rule" id="MF_00296"/>
    </source>
</evidence>
<evidence type="ECO:0000313" key="11">
    <source>
        <dbReference type="Proteomes" id="UP000269352"/>
    </source>
</evidence>
<dbReference type="GO" id="GO:0004414">
    <property type="term" value="F:homoserine O-acetyltransferase activity"/>
    <property type="evidence" value="ECO:0007669"/>
    <property type="project" value="UniProtKB-UniRule"/>
</dbReference>
<dbReference type="PIRSF" id="PIRSF000443">
    <property type="entry name" value="Homoser_Ac_trans"/>
    <property type="match status" value="1"/>
</dbReference>
<organism evidence="10 11">
    <name type="scientific">Termititenax aidoneus</name>
    <dbReference type="NCBI Taxonomy" id="2218524"/>
    <lineage>
        <taxon>Bacteria</taxon>
        <taxon>Bacillati</taxon>
        <taxon>Candidatus Margulisiibacteriota</taxon>
        <taxon>Candidatus Termititenacia</taxon>
        <taxon>Candidatus Termititenacales</taxon>
        <taxon>Candidatus Termititenacaceae</taxon>
        <taxon>Candidatus Termititenax</taxon>
    </lineage>
</organism>
<evidence type="ECO:0000313" key="10">
    <source>
        <dbReference type="EMBL" id="GBR73011.1"/>
    </source>
</evidence>
<proteinExistence type="inferred from homology"/>
<evidence type="ECO:0000256" key="3">
    <source>
        <dbReference type="ARBA" id="ARBA00022605"/>
    </source>
</evidence>
<dbReference type="SUPFAM" id="SSF53474">
    <property type="entry name" value="alpha/beta-Hydrolases"/>
    <property type="match status" value="1"/>
</dbReference>
<feature type="active site" evidence="7 8">
    <location>
        <position position="319"/>
    </location>
</feature>
<dbReference type="InterPro" id="IPR008220">
    <property type="entry name" value="HAT_MetX-like"/>
</dbReference>
<evidence type="ECO:0000256" key="6">
    <source>
        <dbReference type="ARBA" id="ARBA00023315"/>
    </source>
</evidence>
<evidence type="ECO:0000256" key="4">
    <source>
        <dbReference type="ARBA" id="ARBA00022679"/>
    </source>
</evidence>
<comment type="similarity">
    <text evidence="7">Belongs to the AB hydrolase superfamily. MetX family.</text>
</comment>
<reference evidence="10 11" key="1">
    <citation type="journal article" date="2019" name="ISME J.">
        <title>Genome analyses of uncultured TG2/ZB3 bacteria in 'Margulisbacteria' specifically attached to ectosymbiotic spirochetes of protists in the termite gut.</title>
        <authorList>
            <person name="Utami Y.D."/>
            <person name="Kuwahara H."/>
            <person name="Igai K."/>
            <person name="Murakami T."/>
            <person name="Sugaya K."/>
            <person name="Morikawa T."/>
            <person name="Nagura Y."/>
            <person name="Yuki M."/>
            <person name="Deevong P."/>
            <person name="Inoue T."/>
            <person name="Kihara K."/>
            <person name="Lo N."/>
            <person name="Yamada A."/>
            <person name="Ohkuma M."/>
            <person name="Hongoh Y."/>
        </authorList>
    </citation>
    <scope>NUCLEOTIDE SEQUENCE [LARGE SCALE GENOMIC DNA]</scope>
    <source>
        <strain evidence="10">NkOx7-01</strain>
    </source>
</reference>
<comment type="subcellular location">
    <subcellularLocation>
        <location evidence="7">Cytoplasm</location>
    </subcellularLocation>
</comment>
<feature type="binding site" evidence="7">
    <location>
        <position position="225"/>
    </location>
    <ligand>
        <name>substrate</name>
    </ligand>
</feature>
<feature type="active site" description="Nucleophile" evidence="7 8">
    <location>
        <position position="156"/>
    </location>
</feature>
<dbReference type="Proteomes" id="UP000269352">
    <property type="component" value="Unassembled WGS sequence"/>
</dbReference>
<dbReference type="NCBIfam" id="NF001209">
    <property type="entry name" value="PRK00175.1"/>
    <property type="match status" value="1"/>
</dbReference>
<evidence type="ECO:0000256" key="5">
    <source>
        <dbReference type="ARBA" id="ARBA00023167"/>
    </source>
</evidence>
<name>A0A388TBC2_TERA1</name>
<dbReference type="GO" id="GO:0009086">
    <property type="term" value="P:methionine biosynthetic process"/>
    <property type="evidence" value="ECO:0007669"/>
    <property type="project" value="UniProtKB-UniRule"/>
</dbReference>
<feature type="active site" evidence="7 8">
    <location>
        <position position="352"/>
    </location>
</feature>
<sequence>MDDVKRLNIRQGKFTFAQKKKFRLESGQKLGPITLIYETYGRLTPKRDNAILICHALTGNAHVAGKLAGEKKSTGWWDPVVGPGKPFDTNKHFIICSNILGGCSGSTGPSSLNPRTQKPYGLDFPLITVRDMVDAQYQLVAKHFGLPKLKAVAGGSIGGMQTLEWGVRYPRFMDHLIVISTTHKLSSQAIAFNKIGRHAITIDPSWKNGNYYGAPEKIKGLGLARMVAHITYLSEEGMQNKFGRERVNRKNLFSFQEKFQVENYLDHQGEKFMQRFDANSYIYLSKAMDLFDLTRGFRSLDAAVRRIQAKTLFLYFSSDWLFPEYQSAELIESFQKNKKYILSYKIESKAGHDAFLLEYDKLNPIMQSFLDV</sequence>
<dbReference type="EMBL" id="BGZN01000005">
    <property type="protein sequence ID" value="GBR73011.1"/>
    <property type="molecule type" value="Genomic_DNA"/>
</dbReference>
<comment type="pathway">
    <text evidence="7">Amino-acid biosynthesis; L-methionine biosynthesis via de novo pathway; O-acetyl-L-homoserine from L-homoserine: step 1/1.</text>
</comment>
<comment type="caution">
    <text evidence="10">The sequence shown here is derived from an EMBL/GenBank/DDBJ whole genome shotgun (WGS) entry which is preliminary data.</text>
</comment>
<comment type="function">
    <text evidence="7">Transfers an acetyl group from acetyl-CoA to L-homoserine, forming acetyl-L-homoserine.</text>
</comment>
<keyword evidence="11" id="KW-1185">Reference proteome</keyword>
<keyword evidence="6 7" id="KW-0012">Acyltransferase</keyword>
<dbReference type="PANTHER" id="PTHR32268:SF11">
    <property type="entry name" value="HOMOSERINE O-ACETYLTRANSFERASE"/>
    <property type="match status" value="1"/>
</dbReference>
<dbReference type="HAMAP" id="MF_00296">
    <property type="entry name" value="MetX_acyltransf"/>
    <property type="match status" value="1"/>
</dbReference>
<feature type="domain" description="AB hydrolase-1" evidence="9">
    <location>
        <begin position="49"/>
        <end position="358"/>
    </location>
</feature>
<dbReference type="Gene3D" id="1.10.1740.110">
    <property type="match status" value="1"/>
</dbReference>
<comment type="catalytic activity">
    <reaction evidence="7">
        <text>L-homoserine + acetyl-CoA = O-acetyl-L-homoserine + CoA</text>
        <dbReference type="Rhea" id="RHEA:13701"/>
        <dbReference type="ChEBI" id="CHEBI:57287"/>
        <dbReference type="ChEBI" id="CHEBI:57288"/>
        <dbReference type="ChEBI" id="CHEBI:57476"/>
        <dbReference type="ChEBI" id="CHEBI:57716"/>
        <dbReference type="EC" id="2.3.1.31"/>
    </reaction>
</comment>
<dbReference type="PANTHER" id="PTHR32268">
    <property type="entry name" value="HOMOSERINE O-ACETYLTRANSFERASE"/>
    <property type="match status" value="1"/>
</dbReference>
<keyword evidence="4 7" id="KW-0808">Transferase</keyword>
<evidence type="ECO:0000256" key="1">
    <source>
        <dbReference type="ARBA" id="ARBA00011738"/>
    </source>
</evidence>
<dbReference type="InterPro" id="IPR000073">
    <property type="entry name" value="AB_hydrolase_1"/>
</dbReference>
<dbReference type="Pfam" id="PF00561">
    <property type="entry name" value="Abhydrolase_1"/>
    <property type="match status" value="1"/>
</dbReference>
<dbReference type="NCBIfam" id="TIGR01392">
    <property type="entry name" value="homoserO_Ac_trn"/>
    <property type="match status" value="1"/>
</dbReference>
<dbReference type="EC" id="2.3.1.31" evidence="7"/>
<accession>A0A388TBC2</accession>
<dbReference type="AlphaFoldDB" id="A0A388TBC2"/>
<evidence type="ECO:0000259" key="9">
    <source>
        <dbReference type="Pfam" id="PF00561"/>
    </source>
</evidence>
<protein>
    <recommendedName>
        <fullName evidence="7">Homoserine O-acetyltransferase</fullName>
        <shortName evidence="7">HAT</shortName>
        <ecNumber evidence="7">2.3.1.31</ecNumber>
    </recommendedName>
    <alternativeName>
        <fullName evidence="7">Homoserine transacetylase</fullName>
        <shortName evidence="7">HTA</shortName>
    </alternativeName>
</protein>
<dbReference type="UniPathway" id="UPA00051">
    <property type="reaction ID" value="UER00074"/>
</dbReference>
<comment type="subunit">
    <text evidence="1 7">Homodimer.</text>
</comment>